<dbReference type="AlphaFoldDB" id="A0AAN9K822"/>
<dbReference type="EMBL" id="JAYMYQ010000009">
    <property type="protein sequence ID" value="KAK7312567.1"/>
    <property type="molecule type" value="Genomic_DNA"/>
</dbReference>
<keyword evidence="3" id="KW-1185">Reference proteome</keyword>
<evidence type="ECO:0000313" key="2">
    <source>
        <dbReference type="EMBL" id="KAK7312567.1"/>
    </source>
</evidence>
<keyword evidence="1" id="KW-1133">Transmembrane helix</keyword>
<sequence>MISRDLIKVVNLRLQHAMLFPYNFVNGFYMLFLMRFDCVKEPHSFRPLFFSLLKYHPLSTQPFNPLPLWHTLYNN</sequence>
<keyword evidence="1" id="KW-0812">Transmembrane</keyword>
<gene>
    <name evidence="2" type="ORF">VNO77_36515</name>
</gene>
<accession>A0AAN9K822</accession>
<dbReference type="Proteomes" id="UP001367508">
    <property type="component" value="Unassembled WGS sequence"/>
</dbReference>
<protein>
    <submittedName>
        <fullName evidence="2">Uncharacterized protein</fullName>
    </submittedName>
</protein>
<comment type="caution">
    <text evidence="2">The sequence shown here is derived from an EMBL/GenBank/DDBJ whole genome shotgun (WGS) entry which is preliminary data.</text>
</comment>
<reference evidence="2 3" key="1">
    <citation type="submission" date="2024-01" db="EMBL/GenBank/DDBJ databases">
        <title>The genomes of 5 underutilized Papilionoideae crops provide insights into root nodulation and disease resistanc.</title>
        <authorList>
            <person name="Jiang F."/>
        </authorList>
    </citation>
    <scope>NUCLEOTIDE SEQUENCE [LARGE SCALE GENOMIC DNA]</scope>
    <source>
        <strain evidence="2">LVBAO_FW01</strain>
        <tissue evidence="2">Leaves</tissue>
    </source>
</reference>
<proteinExistence type="predicted"/>
<keyword evidence="1" id="KW-0472">Membrane</keyword>
<name>A0AAN9K822_CANGL</name>
<feature type="transmembrane region" description="Helical" evidence="1">
    <location>
        <begin position="20"/>
        <end position="36"/>
    </location>
</feature>
<evidence type="ECO:0000313" key="3">
    <source>
        <dbReference type="Proteomes" id="UP001367508"/>
    </source>
</evidence>
<organism evidence="2 3">
    <name type="scientific">Canavalia gladiata</name>
    <name type="common">Sword bean</name>
    <name type="synonym">Dolichos gladiatus</name>
    <dbReference type="NCBI Taxonomy" id="3824"/>
    <lineage>
        <taxon>Eukaryota</taxon>
        <taxon>Viridiplantae</taxon>
        <taxon>Streptophyta</taxon>
        <taxon>Embryophyta</taxon>
        <taxon>Tracheophyta</taxon>
        <taxon>Spermatophyta</taxon>
        <taxon>Magnoliopsida</taxon>
        <taxon>eudicotyledons</taxon>
        <taxon>Gunneridae</taxon>
        <taxon>Pentapetalae</taxon>
        <taxon>rosids</taxon>
        <taxon>fabids</taxon>
        <taxon>Fabales</taxon>
        <taxon>Fabaceae</taxon>
        <taxon>Papilionoideae</taxon>
        <taxon>50 kb inversion clade</taxon>
        <taxon>NPAAA clade</taxon>
        <taxon>indigoferoid/millettioid clade</taxon>
        <taxon>Phaseoleae</taxon>
        <taxon>Canavalia</taxon>
    </lineage>
</organism>
<evidence type="ECO:0000256" key="1">
    <source>
        <dbReference type="SAM" id="Phobius"/>
    </source>
</evidence>